<dbReference type="EMBL" id="CM000643">
    <property type="protein sequence ID" value="EED91280.1"/>
    <property type="molecule type" value="Genomic_DNA"/>
</dbReference>
<dbReference type="GO" id="GO:0071562">
    <property type="term" value="P:nucleus-vacuole junction assembly"/>
    <property type="evidence" value="ECO:0007669"/>
    <property type="project" value="InterPro"/>
</dbReference>
<feature type="compositionally biased region" description="Polar residues" evidence="3">
    <location>
        <begin position="341"/>
        <end position="354"/>
    </location>
</feature>
<sequence>MAHPNNVILPNNSSSTTESDTLGSFSIDSSTANNDSTANSRTPHNNAAFAGGKNGRDMSEDEVAIMVKNALRKARRAMHSSSPAHHTGGASGTTRLESGRVTPVSAGGQTSSLKGSSNTAVDRGATPGKSPPPAAAAAATTTKSAFENSNTHSSSFEYDNSKQQETTVSQSLSYTSTTSTATNNSFDNKFDASLPVDNTSEDDLARRIEEEIKGARAFAEKVYYGGGKYGAKGKSVVLAAKPSGAIGGPFSTKMTEHVTNASPRPSAINTTAPGGTTSSARVSPQVSPKERVARSKEAISAAGEKLYAGSHQRPPMSPQSPAPKPDEGDELMGRRNKENQQMHQSPRTPHSTVDSPGGALSPSTTQNTFPNTNNQNQPREHRQVVFRHPYPLPPPPILPRSDQMIIAENSVREKEINIKTVEPDHDLLQLIQAAEDDTLIRRSNACGALKVLASKDNNKVRLCRTKGLLDALVTASMDDAVDSDALDARTRAVTTLLYLSEPKDNRLIVARHPQVLQVLIKVIEEDTGEARLRACSALATLAKTPQNRGLICSTERLAEVLSGLMVEGVAENEDAKREEAAKAALMIEDESIERICSTAESRDDPSLRDDDATMESFVSEDERLLTNTFSGTFSGGTGTFTEDDFTYQSEDLSVEGSMAEGSTMSQDDDDGSHSTASAFSDDDGSEQEEEEGVEMQISSLKKLNIENSKDFLARSQLSACATLTHLTKHCANAPLLGKNDKMLENVLFIAGIFDNPLHTRCIEILCNFTRFPSNNARLAAMPKVVETLLLCGKSKIAEDRMWAVRTIQNLCSDASSKVGLATGAILSLLSTSAMRKDYDEQLAAAGALMNLSTEPGSIVPLTNTKTVVATLVHLAHSPNTPAPVRKIACDSLATIGLWLQTLASGGTVPEEIPFSPLPTHSATGWLRWD</sequence>
<keyword evidence="2" id="KW-0677">Repeat</keyword>
<dbReference type="SUPFAM" id="SSF48371">
    <property type="entry name" value="ARM repeat"/>
    <property type="match status" value="1"/>
</dbReference>
<dbReference type="InterPro" id="IPR045156">
    <property type="entry name" value="Vac8"/>
</dbReference>
<feature type="compositionally biased region" description="Polar residues" evidence="3">
    <location>
        <begin position="260"/>
        <end position="286"/>
    </location>
</feature>
<dbReference type="PANTHER" id="PTHR47249">
    <property type="entry name" value="VACUOLAR PROTEIN 8"/>
    <property type="match status" value="1"/>
</dbReference>
<feature type="compositionally biased region" description="Polar residues" evidence="3">
    <location>
        <begin position="146"/>
        <end position="165"/>
    </location>
</feature>
<evidence type="ECO:0000256" key="1">
    <source>
        <dbReference type="ARBA" id="ARBA00005462"/>
    </source>
</evidence>
<feature type="region of interest" description="Disordered" evidence="3">
    <location>
        <begin position="655"/>
        <end position="693"/>
    </location>
</feature>
<dbReference type="HOGENOM" id="CLU_314871_0_0_1"/>
<dbReference type="GeneID" id="7453311"/>
<dbReference type="Gene3D" id="1.25.10.10">
    <property type="entry name" value="Leucine-rich Repeat Variant"/>
    <property type="match status" value="2"/>
</dbReference>
<dbReference type="GO" id="GO:0043495">
    <property type="term" value="F:protein-membrane adaptor activity"/>
    <property type="evidence" value="ECO:0007669"/>
    <property type="project" value="InterPro"/>
</dbReference>
<dbReference type="eggNOG" id="ENOG502ST9K">
    <property type="taxonomic scope" value="Eukaryota"/>
</dbReference>
<dbReference type="InterPro" id="IPR016024">
    <property type="entry name" value="ARM-type_fold"/>
</dbReference>
<accession>B8C476</accession>
<reference evidence="4 5" key="2">
    <citation type="journal article" date="2008" name="Nature">
        <title>The Phaeodactylum genome reveals the evolutionary history of diatom genomes.</title>
        <authorList>
            <person name="Bowler C."/>
            <person name="Allen A.E."/>
            <person name="Badger J.H."/>
            <person name="Grimwood J."/>
            <person name="Jabbari K."/>
            <person name="Kuo A."/>
            <person name="Maheswari U."/>
            <person name="Martens C."/>
            <person name="Maumus F."/>
            <person name="Otillar R.P."/>
            <person name="Rayko E."/>
            <person name="Salamov A."/>
            <person name="Vandepoele K."/>
            <person name="Beszteri B."/>
            <person name="Gruber A."/>
            <person name="Heijde M."/>
            <person name="Katinka M."/>
            <person name="Mock T."/>
            <person name="Valentin K."/>
            <person name="Verret F."/>
            <person name="Berges J.A."/>
            <person name="Brownlee C."/>
            <person name="Cadoret J.P."/>
            <person name="Chiovitti A."/>
            <person name="Choi C.J."/>
            <person name="Coesel S."/>
            <person name="De Martino A."/>
            <person name="Detter J.C."/>
            <person name="Durkin C."/>
            <person name="Falciatore A."/>
            <person name="Fournet J."/>
            <person name="Haruta M."/>
            <person name="Huysman M.J."/>
            <person name="Jenkins B.D."/>
            <person name="Jiroutova K."/>
            <person name="Jorgensen R.E."/>
            <person name="Joubert Y."/>
            <person name="Kaplan A."/>
            <person name="Kroger N."/>
            <person name="Kroth P.G."/>
            <person name="La Roche J."/>
            <person name="Lindquist E."/>
            <person name="Lommer M."/>
            <person name="Martin-Jezequel V."/>
            <person name="Lopez P.J."/>
            <person name="Lucas S."/>
            <person name="Mangogna M."/>
            <person name="McGinnis K."/>
            <person name="Medlin L.K."/>
            <person name="Montsant A."/>
            <person name="Oudot-Le Secq M.P."/>
            <person name="Napoli C."/>
            <person name="Obornik M."/>
            <person name="Parker M.S."/>
            <person name="Petit J.L."/>
            <person name="Porcel B.M."/>
            <person name="Poulsen N."/>
            <person name="Robison M."/>
            <person name="Rychlewski L."/>
            <person name="Rynearson T.A."/>
            <person name="Schmutz J."/>
            <person name="Shapiro H."/>
            <person name="Siaut M."/>
            <person name="Stanley M."/>
            <person name="Sussman M.R."/>
            <person name="Taylor A.R."/>
            <person name="Vardi A."/>
            <person name="von Dassow P."/>
            <person name="Vyverman W."/>
            <person name="Willis A."/>
            <person name="Wyrwicz L.S."/>
            <person name="Rokhsar D.S."/>
            <person name="Weissenbach J."/>
            <person name="Armbrust E.V."/>
            <person name="Green B.R."/>
            <person name="Van de Peer Y."/>
            <person name="Grigoriev I.V."/>
        </authorList>
    </citation>
    <scope>NUCLEOTIDE SEQUENCE [LARGE SCALE GENOMIC DNA]</scope>
    <source>
        <strain evidence="4 5">CCMP1335</strain>
    </source>
</reference>
<dbReference type="KEGG" id="tps:THAPSDRAFT_23223"/>
<comment type="similarity">
    <text evidence="1">Belongs to the beta-catenin family.</text>
</comment>
<dbReference type="PANTHER" id="PTHR47249:SF1">
    <property type="entry name" value="VACUOLAR PROTEIN 8"/>
    <property type="match status" value="1"/>
</dbReference>
<feature type="compositionally biased region" description="Low complexity" evidence="3">
    <location>
        <begin position="28"/>
        <end position="40"/>
    </location>
</feature>
<evidence type="ECO:0000313" key="5">
    <source>
        <dbReference type="Proteomes" id="UP000001449"/>
    </source>
</evidence>
<evidence type="ECO:0000256" key="2">
    <source>
        <dbReference type="ARBA" id="ARBA00022737"/>
    </source>
</evidence>
<protein>
    <submittedName>
        <fullName evidence="4">Uncharacterized protein</fullName>
    </submittedName>
</protein>
<evidence type="ECO:0000256" key="3">
    <source>
        <dbReference type="SAM" id="MobiDB-lite"/>
    </source>
</evidence>
<feature type="compositionally biased region" description="Low complexity" evidence="3">
    <location>
        <begin position="135"/>
        <end position="145"/>
    </location>
</feature>
<feature type="compositionally biased region" description="Basic and acidic residues" evidence="3">
    <location>
        <begin position="288"/>
        <end position="297"/>
    </location>
</feature>
<feature type="compositionally biased region" description="Polar residues" evidence="3">
    <location>
        <begin position="8"/>
        <end position="27"/>
    </location>
</feature>
<dbReference type="RefSeq" id="XP_002291173.1">
    <property type="nucleotide sequence ID" value="XM_002291137.1"/>
</dbReference>
<proteinExistence type="inferred from homology"/>
<keyword evidence="5" id="KW-1185">Reference proteome</keyword>
<feature type="compositionally biased region" description="Acidic residues" evidence="3">
    <location>
        <begin position="680"/>
        <end position="693"/>
    </location>
</feature>
<dbReference type="InParanoid" id="B8C476"/>
<organism evidence="4 5">
    <name type="scientific">Thalassiosira pseudonana</name>
    <name type="common">Marine diatom</name>
    <name type="synonym">Cyclotella nana</name>
    <dbReference type="NCBI Taxonomy" id="35128"/>
    <lineage>
        <taxon>Eukaryota</taxon>
        <taxon>Sar</taxon>
        <taxon>Stramenopiles</taxon>
        <taxon>Ochrophyta</taxon>
        <taxon>Bacillariophyta</taxon>
        <taxon>Coscinodiscophyceae</taxon>
        <taxon>Thalassiosirophycidae</taxon>
        <taxon>Thalassiosirales</taxon>
        <taxon>Thalassiosiraceae</taxon>
        <taxon>Thalassiosira</taxon>
    </lineage>
</organism>
<dbReference type="InterPro" id="IPR011989">
    <property type="entry name" value="ARM-like"/>
</dbReference>
<reference evidence="4 5" key="1">
    <citation type="journal article" date="2004" name="Science">
        <title>The genome of the diatom Thalassiosira pseudonana: ecology, evolution, and metabolism.</title>
        <authorList>
            <person name="Armbrust E.V."/>
            <person name="Berges J.A."/>
            <person name="Bowler C."/>
            <person name="Green B.R."/>
            <person name="Martinez D."/>
            <person name="Putnam N.H."/>
            <person name="Zhou S."/>
            <person name="Allen A.E."/>
            <person name="Apt K.E."/>
            <person name="Bechner M."/>
            <person name="Brzezinski M.A."/>
            <person name="Chaal B.K."/>
            <person name="Chiovitti A."/>
            <person name="Davis A.K."/>
            <person name="Demarest M.S."/>
            <person name="Detter J.C."/>
            <person name="Glavina T."/>
            <person name="Goodstein D."/>
            <person name="Hadi M.Z."/>
            <person name="Hellsten U."/>
            <person name="Hildebrand M."/>
            <person name="Jenkins B.D."/>
            <person name="Jurka J."/>
            <person name="Kapitonov V.V."/>
            <person name="Kroger N."/>
            <person name="Lau W.W."/>
            <person name="Lane T.W."/>
            <person name="Larimer F.W."/>
            <person name="Lippmeier J.C."/>
            <person name="Lucas S."/>
            <person name="Medina M."/>
            <person name="Montsant A."/>
            <person name="Obornik M."/>
            <person name="Parker M.S."/>
            <person name="Palenik B."/>
            <person name="Pazour G.J."/>
            <person name="Richardson P.M."/>
            <person name="Rynearson T.A."/>
            <person name="Saito M.A."/>
            <person name="Schwartz D.C."/>
            <person name="Thamatrakoln K."/>
            <person name="Valentin K."/>
            <person name="Vardi A."/>
            <person name="Wilkerson F.P."/>
            <person name="Rokhsar D.S."/>
        </authorList>
    </citation>
    <scope>NUCLEOTIDE SEQUENCE [LARGE SCALE GENOMIC DNA]</scope>
    <source>
        <strain evidence="4 5">CCMP1335</strain>
    </source>
</reference>
<dbReference type="Proteomes" id="UP000001449">
    <property type="component" value="Chromosome 6"/>
</dbReference>
<gene>
    <name evidence="4" type="ORF">THAPSDRAFT_23223</name>
</gene>
<dbReference type="AlphaFoldDB" id="B8C476"/>
<evidence type="ECO:0000313" key="4">
    <source>
        <dbReference type="EMBL" id="EED91280.1"/>
    </source>
</evidence>
<feature type="region of interest" description="Disordered" evidence="3">
    <location>
        <begin position="73"/>
        <end position="170"/>
    </location>
</feature>
<feature type="region of interest" description="Disordered" evidence="3">
    <location>
        <begin position="260"/>
        <end position="379"/>
    </location>
</feature>
<feature type="compositionally biased region" description="Basic and acidic residues" evidence="3">
    <location>
        <begin position="331"/>
        <end position="340"/>
    </location>
</feature>
<feature type="compositionally biased region" description="Low complexity" evidence="3">
    <location>
        <begin position="361"/>
        <end position="377"/>
    </location>
</feature>
<feature type="region of interest" description="Disordered" evidence="3">
    <location>
        <begin position="1"/>
        <end position="56"/>
    </location>
</feature>
<name>B8C476_THAPS</name>
<dbReference type="PaxDb" id="35128-Thaps23223"/>
<feature type="compositionally biased region" description="Polar residues" evidence="3">
    <location>
        <begin position="107"/>
        <end position="120"/>
    </location>
</feature>
<dbReference type="OMA" id="THSATGW"/>